<feature type="domain" description="Exonuclease" evidence="6">
    <location>
        <begin position="482"/>
        <end position="652"/>
    </location>
</feature>
<proteinExistence type="predicted"/>
<evidence type="ECO:0000313" key="7">
    <source>
        <dbReference type="EMBL" id="THV23739.1"/>
    </source>
</evidence>
<accession>A0A4S8P7N3</accession>
<dbReference type="InterPro" id="IPR006054">
    <property type="entry name" value="DnaQ"/>
</dbReference>
<keyword evidence="8" id="KW-1185">Reference proteome</keyword>
<comment type="catalytic activity">
    <reaction evidence="4">
        <text>DNA(n) + a 2'-deoxyribonucleoside 5'-triphosphate = DNA(n+1) + diphosphate</text>
        <dbReference type="Rhea" id="RHEA:22508"/>
        <dbReference type="Rhea" id="RHEA-COMP:17339"/>
        <dbReference type="Rhea" id="RHEA-COMP:17340"/>
        <dbReference type="ChEBI" id="CHEBI:33019"/>
        <dbReference type="ChEBI" id="CHEBI:61560"/>
        <dbReference type="ChEBI" id="CHEBI:173112"/>
        <dbReference type="EC" id="2.7.7.7"/>
    </reaction>
</comment>
<comment type="subunit">
    <text evidence="3">DNA polymerase III contains a core (composed of alpha, epsilon and theta chains) that associates with a tau subunit. This core dimerizes to form the POLIII' complex. PolIII' associates with the gamma complex (composed of gamma, delta, delta', psi and chi chains) and with the beta chain to form the complete DNA polymerase III complex.</text>
</comment>
<organism evidence="7 8">
    <name type="scientific">Peteryoungia ipomoeae</name>
    <dbReference type="NCBI Taxonomy" id="1210932"/>
    <lineage>
        <taxon>Bacteria</taxon>
        <taxon>Pseudomonadati</taxon>
        <taxon>Pseudomonadota</taxon>
        <taxon>Alphaproteobacteria</taxon>
        <taxon>Hyphomicrobiales</taxon>
        <taxon>Rhizobiaceae</taxon>
        <taxon>Peteryoungia</taxon>
    </lineage>
</organism>
<keyword evidence="5" id="KW-0812">Transmembrane</keyword>
<sequence>MLKLGLRTRILLFFVAIALGAVAALAAGLWFGYHRGGSPQMFGALMQGAIAAGFLILALVTWIWFLFDTHIARPIDKMASAMRARAHADVEEVLEAEDVRYLGDLAAAASETTATLATARAGLTEAVQRETARLSSDKGKLEQLLADVPPAVLLCTGRHHLVFYNGIARQLLSGGQRPVCLDRNVFDYLSEGPIRDAHHRLLEAGDPDGVAEFLCLSPCGLRRLAGRMRLAGDNEGDAGAYVMTLRDVTQEVAAYARRDVLLSDIFMQIRPAVTELHRSMVPGPSSQGPLNALERMLDALEARFEACRSDGWPMASTEVRELAEQLRREMAGAGLTLHADVAAMTVRCNAFDIVSLLTHIAIQVRQATAALHFALSVSAEGERVSIGLVWDGPAPDREELDAWLKQPVFEGAVTCDTILKAHGSQMRLGQEGGRNLIATELKSVERPTGAGGDLSRDVTYDFELLSRLHYEKLSDAKLDALTYVVFDTETTGLLPEQGDEIVQIAAVRIVNGKRIKTEVFDLLVNPGRPIPASSTAVHGVTDDMVRDAVDVAEAVRQFHRFAEGAVLVAHNAPFDMEFLSRRERELGLRFHHAIVDTVLVSASVFGQAEVHTLDALAKRLGVTIDEKVRHTALGDAIATADVFIKMKEMLVGQGCHRFGDLLTQTRRHGRLLRDLNDDARIA</sequence>
<keyword evidence="5" id="KW-0472">Membrane</keyword>
<dbReference type="Pfam" id="PF00929">
    <property type="entry name" value="RNase_T"/>
    <property type="match status" value="1"/>
</dbReference>
<dbReference type="InterPro" id="IPR012337">
    <property type="entry name" value="RNaseH-like_sf"/>
</dbReference>
<dbReference type="EC" id="2.7.7.7" evidence="1"/>
<keyword evidence="5" id="KW-1133">Transmembrane helix</keyword>
<dbReference type="CDD" id="cd06127">
    <property type="entry name" value="DEDDh"/>
    <property type="match status" value="1"/>
</dbReference>
<evidence type="ECO:0000256" key="2">
    <source>
        <dbReference type="ARBA" id="ARBA00025483"/>
    </source>
</evidence>
<dbReference type="NCBIfam" id="TIGR00573">
    <property type="entry name" value="dnaq"/>
    <property type="match status" value="1"/>
</dbReference>
<dbReference type="GO" id="GO:0008408">
    <property type="term" value="F:3'-5' exonuclease activity"/>
    <property type="evidence" value="ECO:0007669"/>
    <property type="project" value="TreeGrafter"/>
</dbReference>
<dbReference type="AlphaFoldDB" id="A0A4S8P7N3"/>
<dbReference type="PANTHER" id="PTHR30231:SF41">
    <property type="entry name" value="DNA POLYMERASE III SUBUNIT EPSILON"/>
    <property type="match status" value="1"/>
</dbReference>
<dbReference type="OrthoDB" id="9808528at2"/>
<evidence type="ECO:0000256" key="1">
    <source>
        <dbReference type="ARBA" id="ARBA00012417"/>
    </source>
</evidence>
<feature type="transmembrane region" description="Helical" evidence="5">
    <location>
        <begin position="45"/>
        <end position="67"/>
    </location>
</feature>
<name>A0A4S8P7N3_9HYPH</name>
<evidence type="ECO:0000256" key="4">
    <source>
        <dbReference type="ARBA" id="ARBA00049244"/>
    </source>
</evidence>
<evidence type="ECO:0000313" key="8">
    <source>
        <dbReference type="Proteomes" id="UP000308828"/>
    </source>
</evidence>
<dbReference type="SUPFAM" id="SSF53098">
    <property type="entry name" value="Ribonuclease H-like"/>
    <property type="match status" value="1"/>
</dbReference>
<comment type="function">
    <text evidence="2">DNA polymerase III is a complex, multichain enzyme responsible for most of the replicative synthesis in bacteria. The epsilon subunit contain the editing function and is a proofreading 3'-5' exonuclease.</text>
</comment>
<gene>
    <name evidence="7" type="ORF">FAA97_07035</name>
</gene>
<dbReference type="PANTHER" id="PTHR30231">
    <property type="entry name" value="DNA POLYMERASE III SUBUNIT EPSILON"/>
    <property type="match status" value="1"/>
</dbReference>
<comment type="caution">
    <text evidence="7">The sequence shown here is derived from an EMBL/GenBank/DDBJ whole genome shotgun (WGS) entry which is preliminary data.</text>
</comment>
<dbReference type="RefSeq" id="WP_136597837.1">
    <property type="nucleotide sequence ID" value="NZ_STGV01000002.1"/>
</dbReference>
<dbReference type="FunFam" id="3.30.420.10:FF:000045">
    <property type="entry name" value="3'-5' exonuclease DinG"/>
    <property type="match status" value="1"/>
</dbReference>
<dbReference type="Gene3D" id="3.30.420.10">
    <property type="entry name" value="Ribonuclease H-like superfamily/Ribonuclease H"/>
    <property type="match status" value="1"/>
</dbReference>
<dbReference type="Gene3D" id="3.30.450.20">
    <property type="entry name" value="PAS domain"/>
    <property type="match status" value="1"/>
</dbReference>
<dbReference type="GO" id="GO:0003677">
    <property type="term" value="F:DNA binding"/>
    <property type="evidence" value="ECO:0007669"/>
    <property type="project" value="InterPro"/>
</dbReference>
<protein>
    <recommendedName>
        <fullName evidence="1">DNA-directed DNA polymerase</fullName>
        <ecNumber evidence="1">2.7.7.7</ecNumber>
    </recommendedName>
</protein>
<dbReference type="Proteomes" id="UP000308828">
    <property type="component" value="Unassembled WGS sequence"/>
</dbReference>
<feature type="transmembrane region" description="Helical" evidence="5">
    <location>
        <begin position="12"/>
        <end position="33"/>
    </location>
</feature>
<dbReference type="SMART" id="SM00479">
    <property type="entry name" value="EXOIII"/>
    <property type="match status" value="1"/>
</dbReference>
<dbReference type="GO" id="GO:0005829">
    <property type="term" value="C:cytosol"/>
    <property type="evidence" value="ECO:0007669"/>
    <property type="project" value="TreeGrafter"/>
</dbReference>
<evidence type="ECO:0000259" key="6">
    <source>
        <dbReference type="SMART" id="SM00479"/>
    </source>
</evidence>
<dbReference type="EMBL" id="STGV01000002">
    <property type="protein sequence ID" value="THV23739.1"/>
    <property type="molecule type" value="Genomic_DNA"/>
</dbReference>
<evidence type="ECO:0000256" key="3">
    <source>
        <dbReference type="ARBA" id="ARBA00026073"/>
    </source>
</evidence>
<dbReference type="GO" id="GO:0045004">
    <property type="term" value="P:DNA replication proofreading"/>
    <property type="evidence" value="ECO:0007669"/>
    <property type="project" value="TreeGrafter"/>
</dbReference>
<dbReference type="InterPro" id="IPR036397">
    <property type="entry name" value="RNaseH_sf"/>
</dbReference>
<dbReference type="InterPro" id="IPR013520">
    <property type="entry name" value="Ribonucl_H"/>
</dbReference>
<evidence type="ECO:0000256" key="5">
    <source>
        <dbReference type="SAM" id="Phobius"/>
    </source>
</evidence>
<dbReference type="GO" id="GO:0003887">
    <property type="term" value="F:DNA-directed DNA polymerase activity"/>
    <property type="evidence" value="ECO:0007669"/>
    <property type="project" value="UniProtKB-EC"/>
</dbReference>
<reference evidence="7 8" key="1">
    <citation type="submission" date="2019-04" db="EMBL/GenBank/DDBJ databases">
        <title>Genome sequence of strain shin9-1.</title>
        <authorList>
            <person name="Gao J."/>
            <person name="Sun J."/>
        </authorList>
    </citation>
    <scope>NUCLEOTIDE SEQUENCE [LARGE SCALE GENOMIC DNA]</scope>
    <source>
        <strain evidence="8">shin9-1</strain>
    </source>
</reference>